<evidence type="ECO:0008006" key="4">
    <source>
        <dbReference type="Google" id="ProtNLM"/>
    </source>
</evidence>
<sequence>MELQACLEQYLSKFGNDSWLPSDFGDEDENMRLFNGITDFIDDCFIYLTRSILSGEYIEFSDFESILKDFGDKLKGGDFYAPEVLYSDIPLEYKFKSKYNELNSSLFNALKYYQNFIEEAKNKFNINSSSEKFGVFQIRMGIPNNTLALFNKLTIPLCKCDYHLPTESRDFQNLLIIRNKLREEIANGDSLRLRNILSILLHKCNYIIQRVKSSSFESHINFETEIIDPSSLELGEYSHFAKREVQDKDTYLKDTNSDSKSISSFVYLMRYYKDNLVKPNDIKLMDKLIERYIKRYDSFKNRQVTADEAFKYKYDAFSWNSILNFLYNCRLSFYVKKCNPQIKRLKRDINKILEIQGSTSIKNFHPFEKGIEAIILCVKEHLNNNKFNDWLIEDKLDELGHLIEEYEKALEWSELHKFFPFQLPFEESRYYSENNDLNLFVPSAFAKHIDYKQQRDKLISFKKERDNLSFLFDLSKERRDIENIKETIKTTDKKAFDLIAIFTAAITFLFGTVNIFVVNDKTDLGQLLCNTTGLGIILVLFTSLYLLVSPVFIQRIDFIDYIRSKRFLFGLSGLGFYVALTFNLFNYTKTLESNVMKDKFLKKIELQIDSLKQEQKSMSLIINSRNKFDDKSVKK</sequence>
<feature type="transmembrane region" description="Helical" evidence="1">
    <location>
        <begin position="524"/>
        <end position="547"/>
    </location>
</feature>
<reference evidence="2" key="1">
    <citation type="submission" date="2022-12" db="EMBL/GenBank/DDBJ databases">
        <title>Phocaeicola acetigenes sp. nov., isolated feces from a healthy human.</title>
        <authorList>
            <person name="Do H."/>
            <person name="Ha Y.B."/>
            <person name="Kim J.-S."/>
            <person name="Suh M.K."/>
            <person name="Kim H.S."/>
            <person name="Lee J.-S."/>
        </authorList>
    </citation>
    <scope>NUCLEOTIDE SEQUENCE</scope>
    <source>
        <strain evidence="2">KGMB11183</strain>
    </source>
</reference>
<feature type="transmembrane region" description="Helical" evidence="1">
    <location>
        <begin position="495"/>
        <end position="518"/>
    </location>
</feature>
<protein>
    <recommendedName>
        <fullName evidence="4">MFS transporter</fullName>
    </recommendedName>
</protein>
<keyword evidence="1" id="KW-0812">Transmembrane</keyword>
<dbReference type="Proteomes" id="UP001141933">
    <property type="component" value="Unassembled WGS sequence"/>
</dbReference>
<gene>
    <name evidence="2" type="ORF">O6P32_04075</name>
</gene>
<organism evidence="2 3">
    <name type="scientific">Phocaeicola acetigenes</name>
    <dbReference type="NCBI Taxonomy" id="3016083"/>
    <lineage>
        <taxon>Bacteria</taxon>
        <taxon>Pseudomonadati</taxon>
        <taxon>Bacteroidota</taxon>
        <taxon>Bacteroidia</taxon>
        <taxon>Bacteroidales</taxon>
        <taxon>Bacteroidaceae</taxon>
        <taxon>Phocaeicola</taxon>
    </lineage>
</organism>
<accession>A0ABT4PFQ9</accession>
<evidence type="ECO:0000313" key="3">
    <source>
        <dbReference type="Proteomes" id="UP001141933"/>
    </source>
</evidence>
<evidence type="ECO:0000313" key="2">
    <source>
        <dbReference type="EMBL" id="MCZ8371885.1"/>
    </source>
</evidence>
<keyword evidence="1" id="KW-1133">Transmembrane helix</keyword>
<keyword evidence="1" id="KW-0472">Membrane</keyword>
<feature type="transmembrane region" description="Helical" evidence="1">
    <location>
        <begin position="567"/>
        <end position="587"/>
    </location>
</feature>
<dbReference type="RefSeq" id="WP_269876941.1">
    <property type="nucleotide sequence ID" value="NZ_JAPZVM010000002.1"/>
</dbReference>
<keyword evidence="3" id="KW-1185">Reference proteome</keyword>
<name>A0ABT4PFQ9_9BACT</name>
<proteinExistence type="predicted"/>
<dbReference type="EMBL" id="JAPZVM010000002">
    <property type="protein sequence ID" value="MCZ8371885.1"/>
    <property type="molecule type" value="Genomic_DNA"/>
</dbReference>
<comment type="caution">
    <text evidence="2">The sequence shown here is derived from an EMBL/GenBank/DDBJ whole genome shotgun (WGS) entry which is preliminary data.</text>
</comment>
<evidence type="ECO:0000256" key="1">
    <source>
        <dbReference type="SAM" id="Phobius"/>
    </source>
</evidence>